<keyword evidence="2" id="KW-1003">Cell membrane</keyword>
<evidence type="ECO:0000256" key="6">
    <source>
        <dbReference type="SAM" id="Phobius"/>
    </source>
</evidence>
<evidence type="ECO:0000313" key="9">
    <source>
        <dbReference type="Proteomes" id="UP001497045"/>
    </source>
</evidence>
<dbReference type="Proteomes" id="UP001497045">
    <property type="component" value="Unassembled WGS sequence"/>
</dbReference>
<reference evidence="8 9" key="1">
    <citation type="submission" date="2024-04" db="EMBL/GenBank/DDBJ databases">
        <title>Aurantiacibacter sp. DGU6 16S ribosomal RNA gene Genome sequencing and assembly.</title>
        <authorList>
            <person name="Park S."/>
        </authorList>
    </citation>
    <scope>NUCLEOTIDE SEQUENCE [LARGE SCALE GENOMIC DNA]</scope>
    <source>
        <strain evidence="8 9">DGU6</strain>
    </source>
</reference>
<feature type="transmembrane region" description="Helical" evidence="6">
    <location>
        <begin position="137"/>
        <end position="158"/>
    </location>
</feature>
<feature type="transmembrane region" description="Helical" evidence="6">
    <location>
        <begin position="282"/>
        <end position="306"/>
    </location>
</feature>
<dbReference type="RefSeq" id="WP_341673579.1">
    <property type="nucleotide sequence ID" value="NZ_JBBYHV010000002.1"/>
</dbReference>
<feature type="transmembrane region" description="Helical" evidence="6">
    <location>
        <begin position="110"/>
        <end position="131"/>
    </location>
</feature>
<comment type="subcellular location">
    <subcellularLocation>
        <location evidence="1">Cell membrane</location>
        <topology evidence="1">Multi-pass membrane protein</topology>
    </subcellularLocation>
</comment>
<evidence type="ECO:0000259" key="7">
    <source>
        <dbReference type="Pfam" id="PF00482"/>
    </source>
</evidence>
<keyword evidence="3 6" id="KW-0812">Transmembrane</keyword>
<evidence type="ECO:0000256" key="5">
    <source>
        <dbReference type="ARBA" id="ARBA00023136"/>
    </source>
</evidence>
<comment type="caution">
    <text evidence="8">The sequence shown here is derived from an EMBL/GenBank/DDBJ whole genome shotgun (WGS) entry which is preliminary data.</text>
</comment>
<keyword evidence="4 6" id="KW-1133">Transmembrane helix</keyword>
<evidence type="ECO:0000313" key="8">
    <source>
        <dbReference type="EMBL" id="MEL1251011.1"/>
    </source>
</evidence>
<feature type="transmembrane region" description="Helical" evidence="6">
    <location>
        <begin position="12"/>
        <end position="34"/>
    </location>
</feature>
<keyword evidence="5 6" id="KW-0472">Membrane</keyword>
<gene>
    <name evidence="8" type="ORF">AAEO60_10035</name>
</gene>
<evidence type="ECO:0000256" key="2">
    <source>
        <dbReference type="ARBA" id="ARBA00022475"/>
    </source>
</evidence>
<dbReference type="EMBL" id="JBBYHV010000002">
    <property type="protein sequence ID" value="MEL1251011.1"/>
    <property type="molecule type" value="Genomic_DNA"/>
</dbReference>
<evidence type="ECO:0000256" key="4">
    <source>
        <dbReference type="ARBA" id="ARBA00022989"/>
    </source>
</evidence>
<feature type="domain" description="Type II secretion system protein GspF" evidence="7">
    <location>
        <begin position="177"/>
        <end position="305"/>
    </location>
</feature>
<protein>
    <submittedName>
        <fullName evidence="8">Type II secretion system F family protein</fullName>
    </submittedName>
</protein>
<dbReference type="InterPro" id="IPR018076">
    <property type="entry name" value="T2SS_GspF_dom"/>
</dbReference>
<accession>A0ABU9IF11</accession>
<dbReference type="PANTHER" id="PTHR35007">
    <property type="entry name" value="INTEGRAL MEMBRANE PROTEIN-RELATED"/>
    <property type="match status" value="1"/>
</dbReference>
<dbReference type="PANTHER" id="PTHR35007:SF2">
    <property type="entry name" value="PILUS ASSEMBLE PROTEIN"/>
    <property type="match status" value="1"/>
</dbReference>
<proteinExistence type="predicted"/>
<evidence type="ECO:0000256" key="3">
    <source>
        <dbReference type="ARBA" id="ARBA00022692"/>
    </source>
</evidence>
<organism evidence="8 9">
    <name type="scientific">Aurantiacibacter gilvus</name>
    <dbReference type="NCBI Taxonomy" id="3139141"/>
    <lineage>
        <taxon>Bacteria</taxon>
        <taxon>Pseudomonadati</taxon>
        <taxon>Pseudomonadota</taxon>
        <taxon>Alphaproteobacteria</taxon>
        <taxon>Sphingomonadales</taxon>
        <taxon>Erythrobacteraceae</taxon>
        <taxon>Aurantiacibacter</taxon>
    </lineage>
</organism>
<keyword evidence="9" id="KW-1185">Reference proteome</keyword>
<dbReference type="Pfam" id="PF00482">
    <property type="entry name" value="T2SSF"/>
    <property type="match status" value="1"/>
</dbReference>
<evidence type="ECO:0000256" key="1">
    <source>
        <dbReference type="ARBA" id="ARBA00004651"/>
    </source>
</evidence>
<name>A0ABU9IF11_9SPHN</name>
<sequence length="323" mass="35709">MLEFIASNDVARIAALLLIFFIVLAAGLVGGQYVQRRANVRRELNMIAEKAMRPENHQRLGQQRDGAWFRLLEKIEKSGLSLADSRGDELRQRLMAAGYSSPSAPRVFTLIRVVLVVLLPSFLFLAIGLSGQELSLVNTYLLGVLFAVIGLYLPNLVVSAKKSRREEEIRRGFPDCLDLMLVCVEAGLGLESAMDRVGREMLRAHPLVAQLLSVATLQIRAGSTREAALRKLGELSQVDEIRSFGTLLIQSDKMGTSVADTLRVYAAEMREKRRLRAEERAYRLPVLISIPLVVCMLPTMIGVLMIPGVVRAVRTLFPALTGG</sequence>